<dbReference type="PANTHER" id="PTHR30469">
    <property type="entry name" value="MULTIDRUG RESISTANCE PROTEIN MDTA"/>
    <property type="match status" value="1"/>
</dbReference>
<dbReference type="InterPro" id="IPR006143">
    <property type="entry name" value="RND_pump_MFP"/>
</dbReference>
<dbReference type="PATRIC" id="fig|1280948.3.peg.1356"/>
<name>A0A059E4M4_9PROT</name>
<keyword evidence="6" id="KW-1185">Reference proteome</keyword>
<keyword evidence="2" id="KW-0175">Coiled coil</keyword>
<dbReference type="SUPFAM" id="SSF111369">
    <property type="entry name" value="HlyD-like secretion proteins"/>
    <property type="match status" value="1"/>
</dbReference>
<evidence type="ECO:0000313" key="6">
    <source>
        <dbReference type="Proteomes" id="UP000024547"/>
    </source>
</evidence>
<dbReference type="AlphaFoldDB" id="A0A059E4M4"/>
<reference evidence="5 6" key="1">
    <citation type="journal article" date="2014" name="Antonie Van Leeuwenhoek">
        <title>Hyphomonas beringensis sp. nov. and Hyphomonas chukchiensis sp. nov., isolated from surface seawater of the Bering Sea and Chukchi Sea.</title>
        <authorList>
            <person name="Li C."/>
            <person name="Lai Q."/>
            <person name="Li G."/>
            <person name="Dong C."/>
            <person name="Wang J."/>
            <person name="Liao Y."/>
            <person name="Shao Z."/>
        </authorList>
    </citation>
    <scope>NUCLEOTIDE SEQUENCE [LARGE SCALE GENOMIC DNA]</scope>
    <source>
        <strain evidence="5 6">22II1-22F38</strain>
    </source>
</reference>
<gene>
    <name evidence="5" type="ORF">HY36_15615</name>
</gene>
<dbReference type="EMBL" id="AWFH01000009">
    <property type="protein sequence ID" value="KCZ62492.1"/>
    <property type="molecule type" value="Genomic_DNA"/>
</dbReference>
<dbReference type="GO" id="GO:0015562">
    <property type="term" value="F:efflux transmembrane transporter activity"/>
    <property type="evidence" value="ECO:0007669"/>
    <property type="project" value="TreeGrafter"/>
</dbReference>
<comment type="caution">
    <text evidence="5">The sequence shown here is derived from an EMBL/GenBank/DDBJ whole genome shotgun (WGS) entry which is preliminary data.</text>
</comment>
<feature type="domain" description="Multidrug resistance protein MdtA-like barrel-sandwich hybrid" evidence="4">
    <location>
        <begin position="47"/>
        <end position="183"/>
    </location>
</feature>
<feature type="coiled-coil region" evidence="2">
    <location>
        <begin position="86"/>
        <end position="113"/>
    </location>
</feature>
<sequence>MIRFALASLAVCLASSPIAATQTMTVEESIVTDYRPVVGRIEASDTAMARSRLQGIVTQLGIDEGDTVKDGDVVAFIADDTIAPQINAIQSRIEGLTEQVTQQEADLARAKKLLADGFYPKARYDQEAAALNVMKSNRASAIEERRSLVARQGEGYVRAPADSRVTDVSVVEGSVVSPGQVIATLATLDGLVRLSLPERHLSYLSEGGEISIRLPARDDAIRMARIEKVYPALKDGAVVADAVVEGGLNALVGERADVLAPVGDRRAIILPQEYVTTRYGVDFVRVKIGDRYVDAPVVLAEPLVAKGVYEVLSGLRPGDVIALPGTKSS</sequence>
<dbReference type="STRING" id="1280948.HY36_15615"/>
<evidence type="ECO:0000313" key="5">
    <source>
        <dbReference type="EMBL" id="KCZ62492.1"/>
    </source>
</evidence>
<evidence type="ECO:0000256" key="2">
    <source>
        <dbReference type="SAM" id="Coils"/>
    </source>
</evidence>
<protein>
    <recommendedName>
        <fullName evidence="4">Multidrug resistance protein MdtA-like barrel-sandwich hybrid domain-containing protein</fullName>
    </recommendedName>
</protein>
<dbReference type="InterPro" id="IPR058625">
    <property type="entry name" value="MdtA-like_BSH"/>
</dbReference>
<evidence type="ECO:0000256" key="3">
    <source>
        <dbReference type="SAM" id="SignalP"/>
    </source>
</evidence>
<comment type="similarity">
    <text evidence="1">Belongs to the membrane fusion protein (MFP) (TC 8.A.1) family.</text>
</comment>
<keyword evidence="3" id="KW-0732">Signal</keyword>
<dbReference type="Gene3D" id="2.40.30.170">
    <property type="match status" value="1"/>
</dbReference>
<evidence type="ECO:0000259" key="4">
    <source>
        <dbReference type="Pfam" id="PF25917"/>
    </source>
</evidence>
<dbReference type="Gene3D" id="1.10.287.470">
    <property type="entry name" value="Helix hairpin bin"/>
    <property type="match status" value="1"/>
</dbReference>
<evidence type="ECO:0000256" key="1">
    <source>
        <dbReference type="ARBA" id="ARBA00009477"/>
    </source>
</evidence>
<dbReference type="Proteomes" id="UP000024547">
    <property type="component" value="Unassembled WGS sequence"/>
</dbReference>
<dbReference type="Pfam" id="PF25917">
    <property type="entry name" value="BSH_RND"/>
    <property type="match status" value="1"/>
</dbReference>
<dbReference type="GO" id="GO:1990281">
    <property type="term" value="C:efflux pump complex"/>
    <property type="evidence" value="ECO:0007669"/>
    <property type="project" value="TreeGrafter"/>
</dbReference>
<dbReference type="eggNOG" id="COG0845">
    <property type="taxonomic scope" value="Bacteria"/>
</dbReference>
<dbReference type="NCBIfam" id="TIGR01730">
    <property type="entry name" value="RND_mfp"/>
    <property type="match status" value="1"/>
</dbReference>
<dbReference type="OrthoDB" id="7914255at2"/>
<proteinExistence type="inferred from homology"/>
<feature type="chain" id="PRO_5001570943" description="Multidrug resistance protein MdtA-like barrel-sandwich hybrid domain-containing protein" evidence="3">
    <location>
        <begin position="21"/>
        <end position="329"/>
    </location>
</feature>
<feature type="signal peptide" evidence="3">
    <location>
        <begin position="1"/>
        <end position="20"/>
    </location>
</feature>
<dbReference type="Gene3D" id="2.40.50.100">
    <property type="match status" value="1"/>
</dbReference>
<accession>A0A059E4M4</accession>
<dbReference type="PANTHER" id="PTHR30469:SF15">
    <property type="entry name" value="HLYD FAMILY OF SECRETION PROTEINS"/>
    <property type="match status" value="1"/>
</dbReference>
<organism evidence="5 6">
    <name type="scientific">Hyphomonas atlantica</name>
    <dbReference type="NCBI Taxonomy" id="1280948"/>
    <lineage>
        <taxon>Bacteria</taxon>
        <taxon>Pseudomonadati</taxon>
        <taxon>Pseudomonadota</taxon>
        <taxon>Alphaproteobacteria</taxon>
        <taxon>Hyphomonadales</taxon>
        <taxon>Hyphomonadaceae</taxon>
        <taxon>Hyphomonas</taxon>
    </lineage>
</organism>
<dbReference type="RefSeq" id="WP_035550240.1">
    <property type="nucleotide sequence ID" value="NZ_AWFH01000009.1"/>
</dbReference>